<accession>A0A7C8RB73</accession>
<feature type="region of interest" description="Disordered" evidence="1">
    <location>
        <begin position="203"/>
        <end position="222"/>
    </location>
</feature>
<evidence type="ECO:0000313" key="3">
    <source>
        <dbReference type="Proteomes" id="UP000474640"/>
    </source>
</evidence>
<reference evidence="2 3" key="1">
    <citation type="submission" date="2020-01" db="EMBL/GenBank/DDBJ databases">
        <authorList>
            <person name="Palmer J.M."/>
        </authorList>
    </citation>
    <scope>NUCLEOTIDE SEQUENCE [LARGE SCALE GENOMIC DNA]</scope>
    <source>
        <strain evidence="2 3">TWF970</strain>
    </source>
</reference>
<dbReference type="EMBL" id="JAABOJ010000019">
    <property type="protein sequence ID" value="KAF3280130.1"/>
    <property type="molecule type" value="Genomic_DNA"/>
</dbReference>
<proteinExistence type="predicted"/>
<protein>
    <submittedName>
        <fullName evidence="2">Uncharacterized protein</fullName>
    </submittedName>
</protein>
<name>A0A7C8RB73_ORBOL</name>
<evidence type="ECO:0000256" key="1">
    <source>
        <dbReference type="SAM" id="MobiDB-lite"/>
    </source>
</evidence>
<feature type="region of interest" description="Disordered" evidence="1">
    <location>
        <begin position="113"/>
        <end position="135"/>
    </location>
</feature>
<sequence length="489" mass="55472">MDTRHNHTSFSPTLKVTKTVARKRWLRQPIMAKRASLIFLNKPPELSVREFIYFLRGCLSSDSESQISPSLRISNDTYWRNVCKDKDQKILELDQRLIDANLENQRLLEQLERQNANDNGNIKGKGKAKPSTANLEQQSAEAHLLKWEPIKDTYEKLSSGHETIFFILRSLHYSKDAKPITVNIIKLCKAISTKIHTLCTDDKANANTNGQTGTQQARKTRQSDAARVKQKLMDAAWVADVTKAFDDIFRRLFMSIARLSTLLEKEEPQIINAARNGVTEAVSDLFCSVLDSVHAASRRFNIEFVSTSRDVRTGCIKILQSFISTLNGEDELQGYILEAIIYVIVEASGKCLCIPKTSDTTDQDTLAKEGRSLRETSVYVLRLLKITLPLYRTQLANSKINRVTGSPRNASPIMEAAKRKFHDYVMKGLFGECKNPDWDDLKSYTKENLTDIGKWGGVGIHDDFAFVDENGFANQVWELLELEDFGLVW</sequence>
<dbReference type="AlphaFoldDB" id="A0A7C8RB73"/>
<feature type="compositionally biased region" description="Polar residues" evidence="1">
    <location>
        <begin position="205"/>
        <end position="217"/>
    </location>
</feature>
<organism evidence="2 3">
    <name type="scientific">Orbilia oligospora</name>
    <name type="common">Nematode-trapping fungus</name>
    <name type="synonym">Arthrobotrys oligospora</name>
    <dbReference type="NCBI Taxonomy" id="2813651"/>
    <lineage>
        <taxon>Eukaryota</taxon>
        <taxon>Fungi</taxon>
        <taxon>Dikarya</taxon>
        <taxon>Ascomycota</taxon>
        <taxon>Pezizomycotina</taxon>
        <taxon>Orbiliomycetes</taxon>
        <taxon>Orbiliales</taxon>
        <taxon>Orbiliaceae</taxon>
        <taxon>Orbilia</taxon>
    </lineage>
</organism>
<gene>
    <name evidence="2" type="ORF">TWF970_002887</name>
</gene>
<comment type="caution">
    <text evidence="2">The sequence shown here is derived from an EMBL/GenBank/DDBJ whole genome shotgun (WGS) entry which is preliminary data.</text>
</comment>
<evidence type="ECO:0000313" key="2">
    <source>
        <dbReference type="EMBL" id="KAF3280130.1"/>
    </source>
</evidence>
<dbReference type="Proteomes" id="UP000474640">
    <property type="component" value="Unassembled WGS sequence"/>
</dbReference>
<dbReference type="OrthoDB" id="5315991at2759"/>